<dbReference type="HOGENOM" id="CLU_3224247_0_0_1"/>
<protein>
    <submittedName>
        <fullName evidence="1">Uncharacterized protein</fullName>
    </submittedName>
</protein>
<dbReference type="Ensembl" id="ENSCINT00000035615.1">
    <property type="protein sequence ID" value="ENSCINP00000035266.1"/>
    <property type="gene ID" value="ENSCING00000024336.1"/>
</dbReference>
<reference evidence="1" key="2">
    <citation type="submission" date="2025-08" db="UniProtKB">
        <authorList>
            <consortium name="Ensembl"/>
        </authorList>
    </citation>
    <scope>IDENTIFICATION</scope>
</reference>
<organism evidence="1 2">
    <name type="scientific">Ciona intestinalis</name>
    <name type="common">Transparent sea squirt</name>
    <name type="synonym">Ascidia intestinalis</name>
    <dbReference type="NCBI Taxonomy" id="7719"/>
    <lineage>
        <taxon>Eukaryota</taxon>
        <taxon>Metazoa</taxon>
        <taxon>Chordata</taxon>
        <taxon>Tunicata</taxon>
        <taxon>Ascidiacea</taxon>
        <taxon>Phlebobranchia</taxon>
        <taxon>Cionidae</taxon>
        <taxon>Ciona</taxon>
    </lineage>
</organism>
<dbReference type="Proteomes" id="UP000008144">
    <property type="component" value="Unassembled WGS sequence"/>
</dbReference>
<sequence length="44" mass="5227">MEITVEVNRRFSETTTKKLAVIMNAHLLFMRVFREENSRKSILS</sequence>
<proteinExistence type="predicted"/>
<evidence type="ECO:0000313" key="2">
    <source>
        <dbReference type="Proteomes" id="UP000008144"/>
    </source>
</evidence>
<keyword evidence="2" id="KW-1185">Reference proteome</keyword>
<reference evidence="2" key="1">
    <citation type="journal article" date="2002" name="Science">
        <title>The draft genome of Ciona intestinalis: insights into chordate and vertebrate origins.</title>
        <authorList>
            <person name="Dehal P."/>
            <person name="Satou Y."/>
            <person name="Campbell R.K."/>
            <person name="Chapman J."/>
            <person name="Degnan B."/>
            <person name="De Tomaso A."/>
            <person name="Davidson B."/>
            <person name="Di Gregorio A."/>
            <person name="Gelpke M."/>
            <person name="Goodstein D.M."/>
            <person name="Harafuji N."/>
            <person name="Hastings K.E."/>
            <person name="Ho I."/>
            <person name="Hotta K."/>
            <person name="Huang W."/>
            <person name="Kawashima T."/>
            <person name="Lemaire P."/>
            <person name="Martinez D."/>
            <person name="Meinertzhagen I.A."/>
            <person name="Necula S."/>
            <person name="Nonaka M."/>
            <person name="Putnam N."/>
            <person name="Rash S."/>
            <person name="Saiga H."/>
            <person name="Satake M."/>
            <person name="Terry A."/>
            <person name="Yamada L."/>
            <person name="Wang H.G."/>
            <person name="Awazu S."/>
            <person name="Azumi K."/>
            <person name="Boore J."/>
            <person name="Branno M."/>
            <person name="Chin-Bow S."/>
            <person name="DeSantis R."/>
            <person name="Doyle S."/>
            <person name="Francino P."/>
            <person name="Keys D.N."/>
            <person name="Haga S."/>
            <person name="Hayashi H."/>
            <person name="Hino K."/>
            <person name="Imai K.S."/>
            <person name="Inaba K."/>
            <person name="Kano S."/>
            <person name="Kobayashi K."/>
            <person name="Kobayashi M."/>
            <person name="Lee B.I."/>
            <person name="Makabe K.W."/>
            <person name="Manohar C."/>
            <person name="Matassi G."/>
            <person name="Medina M."/>
            <person name="Mochizuki Y."/>
            <person name="Mount S."/>
            <person name="Morishita T."/>
            <person name="Miura S."/>
            <person name="Nakayama A."/>
            <person name="Nishizaka S."/>
            <person name="Nomoto H."/>
            <person name="Ohta F."/>
            <person name="Oishi K."/>
            <person name="Rigoutsos I."/>
            <person name="Sano M."/>
            <person name="Sasaki A."/>
            <person name="Sasakura Y."/>
            <person name="Shoguchi E."/>
            <person name="Shin-i T."/>
            <person name="Spagnuolo A."/>
            <person name="Stainier D."/>
            <person name="Suzuki M.M."/>
            <person name="Tassy O."/>
            <person name="Takatori N."/>
            <person name="Tokuoka M."/>
            <person name="Yagi K."/>
            <person name="Yoshizaki F."/>
            <person name="Wada S."/>
            <person name="Zhang C."/>
            <person name="Hyatt P.D."/>
            <person name="Larimer F."/>
            <person name="Detter C."/>
            <person name="Doggett N."/>
            <person name="Glavina T."/>
            <person name="Hawkins T."/>
            <person name="Richardson P."/>
            <person name="Lucas S."/>
            <person name="Kohara Y."/>
            <person name="Levine M."/>
            <person name="Satoh N."/>
            <person name="Rokhsar D.S."/>
        </authorList>
    </citation>
    <scope>NUCLEOTIDE SEQUENCE [LARGE SCALE GENOMIC DNA]</scope>
</reference>
<dbReference type="InParanoid" id="H2Y032"/>
<evidence type="ECO:0000313" key="1">
    <source>
        <dbReference type="Ensembl" id="ENSCINP00000035266.1"/>
    </source>
</evidence>
<name>H2Y032_CIOIN</name>
<reference evidence="1" key="3">
    <citation type="submission" date="2025-09" db="UniProtKB">
        <authorList>
            <consortium name="Ensembl"/>
        </authorList>
    </citation>
    <scope>IDENTIFICATION</scope>
</reference>
<accession>H2Y032</accession>
<dbReference type="AlphaFoldDB" id="H2Y032"/>